<dbReference type="EMBL" id="JBHFPV010000001">
    <property type="protein sequence ID" value="MFH6602622.1"/>
    <property type="molecule type" value="Genomic_DNA"/>
</dbReference>
<reference evidence="1" key="1">
    <citation type="submission" date="2024-09" db="EMBL/GenBank/DDBJ databases">
        <authorList>
            <person name="Liu J."/>
        </authorList>
    </citation>
    <scope>NUCLEOTIDE SEQUENCE</scope>
    <source>
        <strain evidence="1">NBU2967</strain>
    </source>
</reference>
<gene>
    <name evidence="1" type="ORF">ACEZ3G_03975</name>
</gene>
<evidence type="ECO:0000313" key="1">
    <source>
        <dbReference type="EMBL" id="MFH6602622.1"/>
    </source>
</evidence>
<accession>A0ACC7LM20</accession>
<name>A0ACC7LM20_9FLAO</name>
<protein>
    <submittedName>
        <fullName evidence="1">Heme-binding domain-containing protein</fullName>
    </submittedName>
</protein>
<sequence length="151" mass="17628">MKVVKIIAWILGIVLVGIQFIPTERNQSDTVPETDFMIANKVPESVMKTVSTSCYDCHSNNTSYPWYNKVQPIAWYLQYHINEGKDEFNFNEWGNYSNRRKKSKLRSIISQIEENEMPLGSYTLVHKDAILSNDNKTELIDYMNLLKDELE</sequence>
<comment type="caution">
    <text evidence="1">The sequence shown here is derived from an EMBL/GenBank/DDBJ whole genome shotgun (WGS) entry which is preliminary data.</text>
</comment>
<organism evidence="1 2">
    <name type="scientific">Meishania litoralis</name>
    <dbReference type="NCBI Taxonomy" id="3434685"/>
    <lineage>
        <taxon>Bacteria</taxon>
        <taxon>Pseudomonadati</taxon>
        <taxon>Bacteroidota</taxon>
        <taxon>Flavobacteriia</taxon>
        <taxon>Flavobacteriales</taxon>
        <taxon>Flavobacteriaceae</taxon>
        <taxon>Meishania</taxon>
    </lineage>
</organism>
<dbReference type="Proteomes" id="UP001595191">
    <property type="component" value="Unassembled WGS sequence"/>
</dbReference>
<keyword evidence="2" id="KW-1185">Reference proteome</keyword>
<proteinExistence type="predicted"/>
<evidence type="ECO:0000313" key="2">
    <source>
        <dbReference type="Proteomes" id="UP001595191"/>
    </source>
</evidence>